<comment type="caution">
    <text evidence="3">The sequence shown here is derived from an EMBL/GenBank/DDBJ whole genome shotgun (WGS) entry which is preliminary data.</text>
</comment>
<feature type="compositionally biased region" description="Polar residues" evidence="1">
    <location>
        <begin position="206"/>
        <end position="215"/>
    </location>
</feature>
<dbReference type="Pfam" id="PF00856">
    <property type="entry name" value="SET"/>
    <property type="match status" value="1"/>
</dbReference>
<protein>
    <recommendedName>
        <fullName evidence="2">SET domain-containing protein</fullName>
    </recommendedName>
</protein>
<feature type="compositionally biased region" description="Polar residues" evidence="1">
    <location>
        <begin position="171"/>
        <end position="181"/>
    </location>
</feature>
<organism evidence="3 4">
    <name type="scientific">Diaporthe australafricana</name>
    <dbReference type="NCBI Taxonomy" id="127596"/>
    <lineage>
        <taxon>Eukaryota</taxon>
        <taxon>Fungi</taxon>
        <taxon>Dikarya</taxon>
        <taxon>Ascomycota</taxon>
        <taxon>Pezizomycotina</taxon>
        <taxon>Sordariomycetes</taxon>
        <taxon>Sordariomycetidae</taxon>
        <taxon>Diaporthales</taxon>
        <taxon>Diaporthaceae</taxon>
        <taxon>Diaporthe</taxon>
    </lineage>
</organism>
<dbReference type="Proteomes" id="UP001583177">
    <property type="component" value="Unassembled WGS sequence"/>
</dbReference>
<sequence length="232" mass="25334">MVDIREAGVMGKGVFANQPISSETIIGEYLGRLHPLNSLKGGDMYIFLLNGTAEATSRQYGNFTRFVNHHCNPNVTARIGMYGKRQVILYVTNQDIKAGDQVFVSYGRNYFSGSGILCKCDDQQGDHLPGDPRTVTTSRFDAEQDVMASAKEAQAARNQDVEIKTAAGTGEKTQTNVSVQKNVKHDSSTKISGTTKVKRWRRKWSTAPSTLTKSAAVSKRSAPKGPLSSKGR</sequence>
<evidence type="ECO:0000256" key="1">
    <source>
        <dbReference type="SAM" id="MobiDB-lite"/>
    </source>
</evidence>
<dbReference type="InterPro" id="IPR001214">
    <property type="entry name" value="SET_dom"/>
</dbReference>
<accession>A0ABR3WZY5</accession>
<proteinExistence type="predicted"/>
<name>A0ABR3WZY5_9PEZI</name>
<dbReference type="SMART" id="SM00317">
    <property type="entry name" value="SET"/>
    <property type="match status" value="1"/>
</dbReference>
<dbReference type="SUPFAM" id="SSF82199">
    <property type="entry name" value="SET domain"/>
    <property type="match status" value="1"/>
</dbReference>
<dbReference type="EMBL" id="JAWRVE010000042">
    <property type="protein sequence ID" value="KAL1869114.1"/>
    <property type="molecule type" value="Genomic_DNA"/>
</dbReference>
<evidence type="ECO:0000313" key="4">
    <source>
        <dbReference type="Proteomes" id="UP001583177"/>
    </source>
</evidence>
<evidence type="ECO:0000259" key="2">
    <source>
        <dbReference type="PROSITE" id="PS50280"/>
    </source>
</evidence>
<keyword evidence="4" id="KW-1185">Reference proteome</keyword>
<dbReference type="Gene3D" id="2.170.270.10">
    <property type="entry name" value="SET domain"/>
    <property type="match status" value="1"/>
</dbReference>
<evidence type="ECO:0000313" key="3">
    <source>
        <dbReference type="EMBL" id="KAL1869114.1"/>
    </source>
</evidence>
<feature type="domain" description="SET" evidence="2">
    <location>
        <begin position="1"/>
        <end position="107"/>
    </location>
</feature>
<dbReference type="PROSITE" id="PS50280">
    <property type="entry name" value="SET"/>
    <property type="match status" value="1"/>
</dbReference>
<reference evidence="3 4" key="1">
    <citation type="journal article" date="2024" name="IMA Fungus">
        <title>IMA Genome - F19 : A genome assembly and annotation guide to empower mycologists, including annotated draft genome sequences of Ceratocystis pirilliformis, Diaporthe australafricana, Fusarium ophioides, Paecilomyces lecythidis, and Sporothrix stenoceras.</title>
        <authorList>
            <person name="Aylward J."/>
            <person name="Wilson A.M."/>
            <person name="Visagie C.M."/>
            <person name="Spraker J."/>
            <person name="Barnes I."/>
            <person name="Buitendag C."/>
            <person name="Ceriani C."/>
            <person name="Del Mar Angel L."/>
            <person name="du Plessis D."/>
            <person name="Fuchs T."/>
            <person name="Gasser K."/>
            <person name="Kramer D."/>
            <person name="Li W."/>
            <person name="Munsamy K."/>
            <person name="Piso A."/>
            <person name="Price J.L."/>
            <person name="Sonnekus B."/>
            <person name="Thomas C."/>
            <person name="van der Nest A."/>
            <person name="van Dijk A."/>
            <person name="van Heerden A."/>
            <person name="van Vuuren N."/>
            <person name="Yilmaz N."/>
            <person name="Duong T.A."/>
            <person name="van der Merwe N.A."/>
            <person name="Wingfield M.J."/>
            <person name="Wingfield B.D."/>
        </authorList>
    </citation>
    <scope>NUCLEOTIDE SEQUENCE [LARGE SCALE GENOMIC DNA]</scope>
    <source>
        <strain evidence="3 4">CMW 18300</strain>
    </source>
</reference>
<dbReference type="InterPro" id="IPR046341">
    <property type="entry name" value="SET_dom_sf"/>
</dbReference>
<gene>
    <name evidence="3" type="ORF">Daus18300_005650</name>
</gene>
<feature type="region of interest" description="Disordered" evidence="1">
    <location>
        <begin position="166"/>
        <end position="232"/>
    </location>
</feature>